<dbReference type="EC" id="3.2.1.55" evidence="4"/>
<gene>
    <name evidence="10" type="ORF">BE0216_08095</name>
    <name evidence="9" type="ORF">BEUL_1946</name>
</gene>
<dbReference type="RefSeq" id="WP_094637462.1">
    <property type="nucleotide sequence ID" value="NZ_CP062938.1"/>
</dbReference>
<dbReference type="Pfam" id="PF06964">
    <property type="entry name" value="Alpha-L-AF_C"/>
    <property type="match status" value="1"/>
</dbReference>
<reference evidence="10 12" key="2">
    <citation type="submission" date="2020-10" db="EMBL/GenBank/DDBJ databases">
        <title>Genome sequencing of Bifidobacterium eulemuris_DSMZ_100216.</title>
        <authorList>
            <person name="Kim J."/>
        </authorList>
    </citation>
    <scope>NUCLEOTIDE SEQUENCE [LARGE SCALE GENOMIC DNA]</scope>
    <source>
        <strain evidence="10 12">DSM 100216</strain>
    </source>
</reference>
<dbReference type="InterPro" id="IPR010720">
    <property type="entry name" value="Alpha-L-AF_C"/>
</dbReference>
<dbReference type="Proteomes" id="UP000593943">
    <property type="component" value="Chromosome"/>
</dbReference>
<evidence type="ECO:0000256" key="6">
    <source>
        <dbReference type="ARBA" id="ARBA00023277"/>
    </source>
</evidence>
<dbReference type="EMBL" id="CP062938">
    <property type="protein sequence ID" value="QOL32416.1"/>
    <property type="molecule type" value="Genomic_DNA"/>
</dbReference>
<evidence type="ECO:0000313" key="9">
    <source>
        <dbReference type="EMBL" id="OZG65648.1"/>
    </source>
</evidence>
<evidence type="ECO:0000256" key="3">
    <source>
        <dbReference type="ARBA" id="ARBA00011165"/>
    </source>
</evidence>
<evidence type="ECO:0000313" key="11">
    <source>
        <dbReference type="Proteomes" id="UP000216057"/>
    </source>
</evidence>
<dbReference type="EMBL" id="MWWZ01000011">
    <property type="protein sequence ID" value="OZG65648.1"/>
    <property type="molecule type" value="Genomic_DNA"/>
</dbReference>
<dbReference type="InterPro" id="IPR055235">
    <property type="entry name" value="ASD1_cat"/>
</dbReference>
<dbReference type="InterPro" id="IPR013780">
    <property type="entry name" value="Glyco_hydro_b"/>
</dbReference>
<dbReference type="Proteomes" id="UP000216057">
    <property type="component" value="Unassembled WGS sequence"/>
</dbReference>
<evidence type="ECO:0000313" key="10">
    <source>
        <dbReference type="EMBL" id="QOL32416.1"/>
    </source>
</evidence>
<dbReference type="OrthoDB" id="9758333at2"/>
<protein>
    <recommendedName>
        <fullName evidence="4">non-reducing end alpha-L-arabinofuranosidase</fullName>
        <ecNumber evidence="4">3.2.1.55</ecNumber>
    </recommendedName>
</protein>
<dbReference type="PANTHER" id="PTHR43576:SF3">
    <property type="entry name" value="ALPHA-L-ARABINOFURANOSIDASE C"/>
    <property type="match status" value="1"/>
</dbReference>
<dbReference type="SMART" id="SM00813">
    <property type="entry name" value="Alpha-L-AF_C"/>
    <property type="match status" value="1"/>
</dbReference>
<evidence type="ECO:0000256" key="4">
    <source>
        <dbReference type="ARBA" id="ARBA00012670"/>
    </source>
</evidence>
<keyword evidence="12" id="KW-1185">Reference proteome</keyword>
<evidence type="ECO:0000256" key="2">
    <source>
        <dbReference type="ARBA" id="ARBA00007186"/>
    </source>
</evidence>
<comment type="similarity">
    <text evidence="2">Belongs to the glycosyl hydrolase 51 family.</text>
</comment>
<name>A0A261G2N7_9BIFI</name>
<keyword evidence="5" id="KW-0378">Hydrolase</keyword>
<evidence type="ECO:0000256" key="7">
    <source>
        <dbReference type="ARBA" id="ARBA00023295"/>
    </source>
</evidence>
<dbReference type="GO" id="GO:0046373">
    <property type="term" value="P:L-arabinose metabolic process"/>
    <property type="evidence" value="ECO:0007669"/>
    <property type="project" value="InterPro"/>
</dbReference>
<evidence type="ECO:0000256" key="5">
    <source>
        <dbReference type="ARBA" id="ARBA00022801"/>
    </source>
</evidence>
<comment type="subunit">
    <text evidence="3">Homohexamer; trimer of dimers.</text>
</comment>
<organism evidence="9 11">
    <name type="scientific">Bifidobacterium eulemuris</name>
    <dbReference type="NCBI Taxonomy" id="1765219"/>
    <lineage>
        <taxon>Bacteria</taxon>
        <taxon>Bacillati</taxon>
        <taxon>Actinomycetota</taxon>
        <taxon>Actinomycetes</taxon>
        <taxon>Bifidobacteriales</taxon>
        <taxon>Bifidobacteriaceae</taxon>
        <taxon>Bifidobacterium</taxon>
    </lineage>
</organism>
<proteinExistence type="inferred from homology"/>
<evidence type="ECO:0000313" key="12">
    <source>
        <dbReference type="Proteomes" id="UP000593943"/>
    </source>
</evidence>
<dbReference type="InterPro" id="IPR017853">
    <property type="entry name" value="GH"/>
</dbReference>
<evidence type="ECO:0000259" key="8">
    <source>
        <dbReference type="SMART" id="SM00813"/>
    </source>
</evidence>
<dbReference type="KEGG" id="beu:BE0216_08095"/>
<feature type="domain" description="Alpha-L-arabinofuranosidase C-terminal" evidence="8">
    <location>
        <begin position="303"/>
        <end position="509"/>
    </location>
</feature>
<keyword evidence="7" id="KW-0326">Glycosidase</keyword>
<dbReference type="PANTHER" id="PTHR43576">
    <property type="entry name" value="ALPHA-L-ARABINOFURANOSIDASE C-RELATED"/>
    <property type="match status" value="1"/>
</dbReference>
<dbReference type="AlphaFoldDB" id="A0A261G2N7"/>
<dbReference type="Gene3D" id="2.60.40.1180">
    <property type="entry name" value="Golgi alpha-mannosidase II"/>
    <property type="match status" value="1"/>
</dbReference>
<comment type="catalytic activity">
    <reaction evidence="1">
        <text>Hydrolysis of terminal non-reducing alpha-L-arabinofuranoside residues in alpha-L-arabinosides.</text>
        <dbReference type="EC" id="3.2.1.55"/>
    </reaction>
</comment>
<dbReference type="GO" id="GO:0046556">
    <property type="term" value="F:alpha-L-arabinofuranosidase activity"/>
    <property type="evidence" value="ECO:0007669"/>
    <property type="project" value="UniProtKB-EC"/>
</dbReference>
<reference evidence="9 11" key="1">
    <citation type="journal article" date="2017" name="BMC Genomics">
        <title>Comparative genomic and phylogenomic analyses of the Bifidobacteriaceae family.</title>
        <authorList>
            <person name="Lugli G.A."/>
            <person name="Milani C."/>
            <person name="Turroni F."/>
            <person name="Duranti S."/>
            <person name="Mancabelli L."/>
            <person name="Mangifesta M."/>
            <person name="Ferrario C."/>
            <person name="Modesto M."/>
            <person name="Mattarelli P."/>
            <person name="Jiri K."/>
            <person name="van Sinderen D."/>
            <person name="Ventura M."/>
        </authorList>
    </citation>
    <scope>NUCLEOTIDE SEQUENCE [LARGE SCALE GENOMIC DNA]</scope>
    <source>
        <strain evidence="9 11">DSM 100216</strain>
    </source>
</reference>
<keyword evidence="6" id="KW-0119">Carbohydrate metabolism</keyword>
<dbReference type="SUPFAM" id="SSF51011">
    <property type="entry name" value="Glycosyl hydrolase domain"/>
    <property type="match status" value="1"/>
</dbReference>
<evidence type="ECO:0000256" key="1">
    <source>
        <dbReference type="ARBA" id="ARBA00001462"/>
    </source>
</evidence>
<dbReference type="Gene3D" id="3.20.20.80">
    <property type="entry name" value="Glycosidases"/>
    <property type="match status" value="1"/>
</dbReference>
<sequence length="516" mass="56639">MAQQNEATQARLVVDNEFEVAPVNDRLFGSFVEHLGRCVYGGIYEPGHPTADEDGFRQDVIDLVKELGATAIRYPGGNFVSGYRWEDGVGPKESRPRRLDLAWHSTETNEFGLHEMAKWLDKAGGNELMEAVNLGTRGLEEALDLLEYANIPSGTKLSDERRANGAEEPFGIKMWCLGNEMDGDWQTGHKTAEEYGTLAASVARGMRSLDPDVELVVCGSSSHGMDTFGTWEETVLQKTYELVDFISCHAYYHPELQEDGSRDMVSFMASGEDMDGFINDVAAAIDATKARLKSKHEVFISFDEWNVWYLNEEPSKNPEGIGNWPVAPRLLEDVYTAADAVVFGDLLITLLKNADRVHAASLAQLVNVIAPIMTEPGGPAWRQTTFYPFSLTAQLAKGGTVLEPKLASGTFDTPRYGEVPAVNSVAVRGADGSVNVFVVNRSLEAPAEFEVKLPEGFESAEIEAQTLHEDDILACNTLDDRNRVTLHANDTIAFDAASGTVRVTLPPVSWTAVRVK</sequence>
<dbReference type="GO" id="GO:0000272">
    <property type="term" value="P:polysaccharide catabolic process"/>
    <property type="evidence" value="ECO:0007669"/>
    <property type="project" value="TreeGrafter"/>
</dbReference>
<accession>A0A261G2N7</accession>
<dbReference type="Pfam" id="PF22848">
    <property type="entry name" value="ASD1_dom"/>
    <property type="match status" value="1"/>
</dbReference>
<dbReference type="SUPFAM" id="SSF51445">
    <property type="entry name" value="(Trans)glycosidases"/>
    <property type="match status" value="1"/>
</dbReference>